<proteinExistence type="predicted"/>
<protein>
    <submittedName>
        <fullName evidence="1">Uncharacterized protein</fullName>
    </submittedName>
</protein>
<dbReference type="RefSeq" id="WP_397718738.1">
    <property type="nucleotide sequence ID" value="NZ_JBIRGN010000014.1"/>
</dbReference>
<keyword evidence="2" id="KW-1185">Reference proteome</keyword>
<gene>
    <name evidence="1" type="ORF">ACH4F9_42625</name>
</gene>
<dbReference type="Proteomes" id="UP001610818">
    <property type="component" value="Unassembled WGS sequence"/>
</dbReference>
<evidence type="ECO:0000313" key="1">
    <source>
        <dbReference type="EMBL" id="MFH8551693.1"/>
    </source>
</evidence>
<sequence>MSVTPAVHTALTEAVDRLLAGEPQHSDGSLSVASLAREAGISRATAYRANDVLELFRQRVDQRSSGPDVPATLRERIQELQGQLREACHARREEITDLRQSVDTLAQRVQALTLDNERLRAELVRQGVVTVLPTALDGRGSQ</sequence>
<evidence type="ECO:0000313" key="2">
    <source>
        <dbReference type="Proteomes" id="UP001610818"/>
    </source>
</evidence>
<comment type="caution">
    <text evidence="1">The sequence shown here is derived from an EMBL/GenBank/DDBJ whole genome shotgun (WGS) entry which is preliminary data.</text>
</comment>
<dbReference type="EMBL" id="JBIRGQ010000014">
    <property type="protein sequence ID" value="MFH8551693.1"/>
    <property type="molecule type" value="Genomic_DNA"/>
</dbReference>
<organism evidence="1 2">
    <name type="scientific">Streptomyces longisporoflavus</name>
    <dbReference type="NCBI Taxonomy" id="28044"/>
    <lineage>
        <taxon>Bacteria</taxon>
        <taxon>Bacillati</taxon>
        <taxon>Actinomycetota</taxon>
        <taxon>Actinomycetes</taxon>
        <taxon>Kitasatosporales</taxon>
        <taxon>Streptomycetaceae</taxon>
        <taxon>Streptomyces</taxon>
    </lineage>
</organism>
<reference evidence="1 2" key="1">
    <citation type="submission" date="2024-10" db="EMBL/GenBank/DDBJ databases">
        <title>The Natural Products Discovery Center: Release of the First 8490 Sequenced Strains for Exploring Actinobacteria Biosynthetic Diversity.</title>
        <authorList>
            <person name="Kalkreuter E."/>
            <person name="Kautsar S.A."/>
            <person name="Yang D."/>
            <person name="Bader C.D."/>
            <person name="Teijaro C.N."/>
            <person name="Fluegel L."/>
            <person name="Davis C.M."/>
            <person name="Simpson J.R."/>
            <person name="Lauterbach L."/>
            <person name="Steele A.D."/>
            <person name="Gui C."/>
            <person name="Meng S."/>
            <person name="Li G."/>
            <person name="Viehrig K."/>
            <person name="Ye F."/>
            <person name="Su P."/>
            <person name="Kiefer A.F."/>
            <person name="Nichols A."/>
            <person name="Cepeda A.J."/>
            <person name="Yan W."/>
            <person name="Fan B."/>
            <person name="Jiang Y."/>
            <person name="Adhikari A."/>
            <person name="Zheng C.-J."/>
            <person name="Schuster L."/>
            <person name="Cowan T.M."/>
            <person name="Smanski M.J."/>
            <person name="Chevrette M.G."/>
            <person name="De Carvalho L.P.S."/>
            <person name="Shen B."/>
        </authorList>
    </citation>
    <scope>NUCLEOTIDE SEQUENCE [LARGE SCALE GENOMIC DNA]</scope>
    <source>
        <strain evidence="1 2">NPDC017990</strain>
    </source>
</reference>
<dbReference type="Gene3D" id="1.20.5.1700">
    <property type="match status" value="1"/>
</dbReference>
<accession>A0ABW7R347</accession>
<name>A0ABW7R347_9ACTN</name>